<reference evidence="3" key="1">
    <citation type="submission" date="2011-05" db="EMBL/GenBank/DDBJ databases">
        <authorList>
            <person name="Richards S.R."/>
            <person name="Qu J."/>
            <person name="Jiang H."/>
            <person name="Jhangiani S.N."/>
            <person name="Agravi P."/>
            <person name="Goodspeed R."/>
            <person name="Gross S."/>
            <person name="Mandapat C."/>
            <person name="Jackson L."/>
            <person name="Mathew T."/>
            <person name="Pu L."/>
            <person name="Thornton R."/>
            <person name="Saada N."/>
            <person name="Wilczek-Boney K.B."/>
            <person name="Lee S."/>
            <person name="Kovar C."/>
            <person name="Wu Y."/>
            <person name="Scherer S.E."/>
            <person name="Worley K.C."/>
            <person name="Muzny D.M."/>
            <person name="Gibbs R."/>
        </authorList>
    </citation>
    <scope>NUCLEOTIDE SEQUENCE</scope>
    <source>
        <strain evidence="3">Brora</strain>
    </source>
</reference>
<keyword evidence="1" id="KW-0812">Transmembrane</keyword>
<evidence type="ECO:0000313" key="3">
    <source>
        <dbReference type="Proteomes" id="UP000014500"/>
    </source>
</evidence>
<evidence type="ECO:0000256" key="1">
    <source>
        <dbReference type="SAM" id="Phobius"/>
    </source>
</evidence>
<dbReference type="EMBL" id="JH431152">
    <property type="status" value="NOT_ANNOTATED_CDS"/>
    <property type="molecule type" value="Genomic_DNA"/>
</dbReference>
<proteinExistence type="predicted"/>
<dbReference type="Proteomes" id="UP000014500">
    <property type="component" value="Unassembled WGS sequence"/>
</dbReference>
<feature type="transmembrane region" description="Helical" evidence="1">
    <location>
        <begin position="63"/>
        <end position="85"/>
    </location>
</feature>
<evidence type="ECO:0000313" key="2">
    <source>
        <dbReference type="EnsemblMetazoa" id="SMAR013921-PA"/>
    </source>
</evidence>
<keyword evidence="3" id="KW-1185">Reference proteome</keyword>
<keyword evidence="1" id="KW-1133">Transmembrane helix</keyword>
<reference evidence="2" key="2">
    <citation type="submission" date="2015-02" db="UniProtKB">
        <authorList>
            <consortium name="EnsemblMetazoa"/>
        </authorList>
    </citation>
    <scope>IDENTIFICATION</scope>
</reference>
<protein>
    <submittedName>
        <fullName evidence="2">Uncharacterized protein</fullName>
    </submittedName>
</protein>
<keyword evidence="1" id="KW-0472">Membrane</keyword>
<accession>T1JJ91</accession>
<name>T1JJ91_STRMM</name>
<dbReference type="EnsemblMetazoa" id="SMAR013921-RA">
    <property type="protein sequence ID" value="SMAR013921-PA"/>
    <property type="gene ID" value="SMAR013921"/>
</dbReference>
<dbReference type="AlphaFoldDB" id="T1JJ91"/>
<dbReference type="HOGENOM" id="CLU_2309502_0_0_1"/>
<sequence>MIIVLCGHIVFVQNKTKKNQNSFVNFILICEKIFSDPKAIFNYYIVFESRTIYYSPSNLLTRVGQRFACHCIFICIYIFLVEMGFEFKKVEHLKLKILKK</sequence>
<organism evidence="2 3">
    <name type="scientific">Strigamia maritima</name>
    <name type="common">European centipede</name>
    <name type="synonym">Geophilus maritimus</name>
    <dbReference type="NCBI Taxonomy" id="126957"/>
    <lineage>
        <taxon>Eukaryota</taxon>
        <taxon>Metazoa</taxon>
        <taxon>Ecdysozoa</taxon>
        <taxon>Arthropoda</taxon>
        <taxon>Myriapoda</taxon>
        <taxon>Chilopoda</taxon>
        <taxon>Pleurostigmophora</taxon>
        <taxon>Geophilomorpha</taxon>
        <taxon>Linotaeniidae</taxon>
        <taxon>Strigamia</taxon>
    </lineage>
</organism>